<feature type="transmembrane region" description="Helical" evidence="1">
    <location>
        <begin position="115"/>
        <end position="133"/>
    </location>
</feature>
<accession>A0A4Z0W934</accession>
<comment type="caution">
    <text evidence="2">The sequence shown here is derived from an EMBL/GenBank/DDBJ whole genome shotgun (WGS) entry which is preliminary data.</text>
</comment>
<dbReference type="OrthoDB" id="9806874at2"/>
<dbReference type="Proteomes" id="UP000297475">
    <property type="component" value="Unassembled WGS sequence"/>
</dbReference>
<keyword evidence="1" id="KW-0812">Transmembrane</keyword>
<organism evidence="2 3">
    <name type="scientific">Natronospirillum operosum</name>
    <dbReference type="NCBI Taxonomy" id="2759953"/>
    <lineage>
        <taxon>Bacteria</taxon>
        <taxon>Pseudomonadati</taxon>
        <taxon>Pseudomonadota</taxon>
        <taxon>Gammaproteobacteria</taxon>
        <taxon>Oceanospirillales</taxon>
        <taxon>Natronospirillaceae</taxon>
        <taxon>Natronospirillum</taxon>
    </lineage>
</organism>
<feature type="transmembrane region" description="Helical" evidence="1">
    <location>
        <begin position="186"/>
        <end position="213"/>
    </location>
</feature>
<reference evidence="2 3" key="1">
    <citation type="submission" date="2019-04" db="EMBL/GenBank/DDBJ databases">
        <title>Natronospirillum operosus gen. nov., sp. nov., a haloalkaliphilic satellite isolated from decaying biomass of laboratory culture of cyanobacterium Geitlerinema sp. and proposal of Natronospirillaceae fam. nov. and Saccharospirillaceae fam. nov.</title>
        <authorList>
            <person name="Kevbrin V."/>
            <person name="Boltyanskaya Y."/>
            <person name="Koziaeva V."/>
            <person name="Grouzdev D.S."/>
            <person name="Park M."/>
            <person name="Cho J."/>
        </authorList>
    </citation>
    <scope>NUCLEOTIDE SEQUENCE [LARGE SCALE GENOMIC DNA]</scope>
    <source>
        <strain evidence="2 3">G-116</strain>
    </source>
</reference>
<keyword evidence="3" id="KW-1185">Reference proteome</keyword>
<dbReference type="Pfam" id="PF04654">
    <property type="entry name" value="DUF599"/>
    <property type="match status" value="1"/>
</dbReference>
<name>A0A4Z0W934_9GAMM</name>
<dbReference type="AlphaFoldDB" id="A0A4Z0W934"/>
<dbReference type="RefSeq" id="WP_135483228.1">
    <property type="nucleotide sequence ID" value="NZ_SRMF01000003.1"/>
</dbReference>
<dbReference type="PANTHER" id="PTHR31881">
    <property type="match status" value="1"/>
</dbReference>
<dbReference type="InterPro" id="IPR006747">
    <property type="entry name" value="DUF599"/>
</dbReference>
<gene>
    <name evidence="2" type="ORF">E4656_10770</name>
</gene>
<protein>
    <submittedName>
        <fullName evidence="2">DUF599 family protein</fullName>
    </submittedName>
</protein>
<evidence type="ECO:0000256" key="1">
    <source>
        <dbReference type="SAM" id="Phobius"/>
    </source>
</evidence>
<sequence length="232" mass="25675">MSYLLDWIALAGFLLCWVSYTQYAKYAARRRHSLSSVMHHFRIDWIRRMLERHNRVADMAAVGNLERNSAFFASSSLFAIAGLVTVLAASEQVVALLADITLLQASSRTLLETKIGVLIAIYVYGFLSFTWSMRQYGFLSVMLGAAPMPGETNVEGAAGSNEAFVTHTAKVMDLAAKQFNYGLRAVYFSLAVLGWMVGPLGLLVFSVAIVLVLNRREFHSATLKQLVKARGL</sequence>
<keyword evidence="1" id="KW-1133">Transmembrane helix</keyword>
<proteinExistence type="predicted"/>
<dbReference type="PANTHER" id="PTHR31881:SF6">
    <property type="entry name" value="OS09G0494600 PROTEIN"/>
    <property type="match status" value="1"/>
</dbReference>
<evidence type="ECO:0000313" key="3">
    <source>
        <dbReference type="Proteomes" id="UP000297475"/>
    </source>
</evidence>
<evidence type="ECO:0000313" key="2">
    <source>
        <dbReference type="EMBL" id="TGG93519.1"/>
    </source>
</evidence>
<keyword evidence="1" id="KW-0472">Membrane</keyword>
<dbReference type="EMBL" id="SRMF01000003">
    <property type="protein sequence ID" value="TGG93519.1"/>
    <property type="molecule type" value="Genomic_DNA"/>
</dbReference>